<organism evidence="1 2">
    <name type="scientific">Terasakiispira papahanaumokuakeensis</name>
    <dbReference type="NCBI Taxonomy" id="197479"/>
    <lineage>
        <taxon>Bacteria</taxon>
        <taxon>Pseudomonadati</taxon>
        <taxon>Pseudomonadota</taxon>
        <taxon>Gammaproteobacteria</taxon>
        <taxon>Oceanospirillales</taxon>
        <taxon>Terasakiispira</taxon>
    </lineage>
</organism>
<dbReference type="NCBIfam" id="TIGR03353">
    <property type="entry name" value="VI_chp_4"/>
    <property type="match status" value="1"/>
</dbReference>
<accession>A0A1E2V8Z2</accession>
<protein>
    <submittedName>
        <fullName evidence="1">Type VI secretion system-associated protein</fullName>
    </submittedName>
</protein>
<evidence type="ECO:0000313" key="1">
    <source>
        <dbReference type="EMBL" id="ODC03125.1"/>
    </source>
</evidence>
<dbReference type="RefSeq" id="WP_068997520.1">
    <property type="nucleotide sequence ID" value="NZ_MDTQ01000001.1"/>
</dbReference>
<keyword evidence="2" id="KW-1185">Reference proteome</keyword>
<dbReference type="PANTHER" id="PTHR35566:SF1">
    <property type="entry name" value="TYPE VI SECRETION SYSTEM BASEPLATE COMPONENT TSSK1"/>
    <property type="match status" value="1"/>
</dbReference>
<reference evidence="1 2" key="1">
    <citation type="submission" date="2016-08" db="EMBL/GenBank/DDBJ databases">
        <authorList>
            <person name="Seilhamer J.J."/>
        </authorList>
    </citation>
    <scope>NUCLEOTIDE SEQUENCE [LARGE SCALE GENOMIC DNA]</scope>
    <source>
        <strain evidence="1 2">PH27A</strain>
    </source>
</reference>
<dbReference type="InterPro" id="IPR010263">
    <property type="entry name" value="T6SS_TssK"/>
</dbReference>
<evidence type="ECO:0000313" key="2">
    <source>
        <dbReference type="Proteomes" id="UP000094291"/>
    </source>
</evidence>
<gene>
    <name evidence="1" type="ORF">BFW38_05765</name>
</gene>
<dbReference type="Proteomes" id="UP000094291">
    <property type="component" value="Unassembled WGS sequence"/>
</dbReference>
<dbReference type="PANTHER" id="PTHR35566">
    <property type="entry name" value="BLR3599 PROTEIN"/>
    <property type="match status" value="1"/>
</dbReference>
<dbReference type="EMBL" id="MDTQ01000001">
    <property type="protein sequence ID" value="ODC03125.1"/>
    <property type="molecule type" value="Genomic_DNA"/>
</dbReference>
<sequence>MNKQNRVMWSEGMFLLPQHFQHQDEFHQRTVSELAQRQAPFYWGVQRLEFDQGALERGTLRLTRLKVVLPDGTLIDAPQHDPLPPARDLNGLAIEGEVRLHIALRLLEPYAPSYTHEDDVGHQGQRRYVQRFETLPDLNEGSQDNELEMLENATVLLLETDELDGYSHCPIGLMVRNASGRLDVDSHRFMPPALHMDAVTLPGEIINRLLGLLGARSDVLSSRRREHAHLAAEFGSSDVTLFWLLYTINQAWPELAHMKANPQLHPEQLYRFLARLASGLMTFSMGHQLSDIPEYQHGDPAPSLLRLEKLVRELLDIVIPNQYVSIPLEQTRPSYYIGRLHDERLVDADFFICVHADMPGAQLIDLVPRAFKVGSPEEIEVVVNTAMPGVTLEHATRLPSAIPVRLDNHYFSLEPHGSVYERMMAAQALAFYVPSGFRNLSIELMAVMK</sequence>
<dbReference type="OrthoDB" id="9775333at2"/>
<comment type="caution">
    <text evidence="1">The sequence shown here is derived from an EMBL/GenBank/DDBJ whole genome shotgun (WGS) entry which is preliminary data.</text>
</comment>
<proteinExistence type="predicted"/>
<name>A0A1E2V8Z2_9GAMM</name>
<dbReference type="STRING" id="197479.BFW38_05765"/>
<dbReference type="AlphaFoldDB" id="A0A1E2V8Z2"/>
<dbReference type="Pfam" id="PF05936">
    <property type="entry name" value="T6SS_VasE"/>
    <property type="match status" value="1"/>
</dbReference>